<comment type="similarity">
    <text evidence="1 4">Belongs to the SEC8 family.</text>
</comment>
<evidence type="ECO:0000256" key="1">
    <source>
        <dbReference type="ARBA" id="ARBA00010470"/>
    </source>
</evidence>
<dbReference type="GO" id="GO:0000145">
    <property type="term" value="C:exocyst"/>
    <property type="evidence" value="ECO:0007669"/>
    <property type="project" value="UniProtKB-UniRule"/>
</dbReference>
<evidence type="ECO:0000259" key="6">
    <source>
        <dbReference type="Pfam" id="PF04048"/>
    </source>
</evidence>
<feature type="region of interest" description="Disordered" evidence="5">
    <location>
        <begin position="30"/>
        <end position="66"/>
    </location>
</feature>
<dbReference type="EMBL" id="MTYJ01000009">
    <property type="protein sequence ID" value="OQV23959.1"/>
    <property type="molecule type" value="Genomic_DNA"/>
</dbReference>
<comment type="caution">
    <text evidence="7">The sequence shown here is derived from an EMBL/GenBank/DDBJ whole genome shotgun (WGS) entry which is preliminary data.</text>
</comment>
<feature type="compositionally biased region" description="Basic and acidic residues" evidence="5">
    <location>
        <begin position="55"/>
        <end position="66"/>
    </location>
</feature>
<protein>
    <recommendedName>
        <fullName evidence="4">Exocyst complex component Sec8</fullName>
    </recommendedName>
</protein>
<evidence type="ECO:0000256" key="4">
    <source>
        <dbReference type="RuleBase" id="RU367079"/>
    </source>
</evidence>
<evidence type="ECO:0000256" key="3">
    <source>
        <dbReference type="ARBA" id="ARBA00022483"/>
    </source>
</evidence>
<reference evidence="8" key="1">
    <citation type="submission" date="2017-01" db="EMBL/GenBank/DDBJ databases">
        <title>Comparative genomics of anhydrobiosis in the tardigrade Hypsibius dujardini.</title>
        <authorList>
            <person name="Yoshida Y."/>
            <person name="Koutsovoulos G."/>
            <person name="Laetsch D."/>
            <person name="Stevens L."/>
            <person name="Kumar S."/>
            <person name="Horikawa D."/>
            <person name="Ishino K."/>
            <person name="Komine S."/>
            <person name="Tomita M."/>
            <person name="Blaxter M."/>
            <person name="Arakawa K."/>
        </authorList>
    </citation>
    <scope>NUCLEOTIDE SEQUENCE [LARGE SCALE GENOMIC DNA]</scope>
    <source>
        <strain evidence="8">Z151</strain>
    </source>
</reference>
<feature type="domain" description="Exocyst complex component Sec8 N-terminal" evidence="6">
    <location>
        <begin position="102"/>
        <end position="193"/>
    </location>
</feature>
<accession>A0A1W0X8U7</accession>
<keyword evidence="4" id="KW-0653">Protein transport</keyword>
<dbReference type="GO" id="GO:0006893">
    <property type="term" value="P:Golgi to plasma membrane transport"/>
    <property type="evidence" value="ECO:0007669"/>
    <property type="project" value="TreeGrafter"/>
</dbReference>
<keyword evidence="3 4" id="KW-0268">Exocytosis</keyword>
<evidence type="ECO:0000313" key="8">
    <source>
        <dbReference type="Proteomes" id="UP000192578"/>
    </source>
</evidence>
<dbReference type="InterPro" id="IPR039682">
    <property type="entry name" value="Sec8/EXOC4"/>
</dbReference>
<dbReference type="GO" id="GO:0006904">
    <property type="term" value="P:vesicle docking involved in exocytosis"/>
    <property type="evidence" value="ECO:0007669"/>
    <property type="project" value="InterPro"/>
</dbReference>
<dbReference type="OrthoDB" id="272977at2759"/>
<keyword evidence="8" id="KW-1185">Reference proteome</keyword>
<dbReference type="AlphaFoldDB" id="A0A1W0X8U7"/>
<dbReference type="GO" id="GO:0090522">
    <property type="term" value="P:vesicle tethering involved in exocytosis"/>
    <property type="evidence" value="ECO:0007669"/>
    <property type="project" value="UniProtKB-UniRule"/>
</dbReference>
<evidence type="ECO:0000256" key="5">
    <source>
        <dbReference type="SAM" id="MobiDB-lite"/>
    </source>
</evidence>
<evidence type="ECO:0000313" key="7">
    <source>
        <dbReference type="EMBL" id="OQV23959.1"/>
    </source>
</evidence>
<dbReference type="PANTHER" id="PTHR14146:SF0">
    <property type="entry name" value="EXOCYST COMPLEX COMPONENT 4"/>
    <property type="match status" value="1"/>
</dbReference>
<name>A0A1W0X8U7_HYPEX</name>
<feature type="compositionally biased region" description="Basic and acidic residues" evidence="5">
    <location>
        <begin position="30"/>
        <end position="42"/>
    </location>
</feature>
<sequence length="976" mass="111598">MVPWCSKLAYTTESLGKILHETFVPDSRQRSFEAMSRDRTERLSSVGTGPNHPHGSRETGSDLRPGRSAHLLHDFMRSVATIAAFEGAEKKDKERSKIERDYRRCDEHLSSLIEQKRDELTTSAATFTQVVARLASIKGTSETVRNTLLSAKDHLRGKQDDMKALWLQSVELQEELKLLNSIDRVKDLPAAIKEAMGHQKYLEAAQYVVEGLEVVNGKLGEVEAVSNVRSELLQERDNLTDLMLRQLGLFLYIRTTSSVLKKISRRTETISDKDDEPVIPIATVVRCLHDVSRLVEAMRNNYHALGDKLQHVFLHTTETLHAIHYVELLQNKDRPELLEQLVKLLLEQFGAVAAAHHEFLEEVNRVRFSANVDPVLGKSLVVYDMTDVWLAIEGIMQRILAHYLDQKNEQVKEAGDKRELLFAERVSAAWTRKRPKKIQGLEFKFSNSTSTQVLNEYAAEERRKKFVDGGAAVLSDLEDMELKKICNPAMKNITMVYASIMKLCDKIDSSSSLSGKSCVLAIYINRFVTDVYLPSVESVVIEKIRFASRDDTMKLAPPGVLKALKEHNVKVLLNFYQAQRQIEDLCDLMYTMPLHSEKILAIIGKCVEEFLTGLGLTYQRICAYLPGKEAPESVRWSEDEQFCIFYRALPGWFYRKPADHSFVQSSATEYETIQKMYDGSHAEIMNDPKVLRIVALTMENCEWLSHMLDRAIKNFPVTDAANGTFMELSRPLSLIGTSNLLYPIPARYLEPLKAGALALMDFSEKCFLAVHWEIRIRCLHHLYKIFISSRLDLTVQDVCEEAERRVGLLVGDLWNISRTISHVVQENKFNFFYRSLGNLLRDIFIRSVDQMVKVNPRAVKCVKRCLYHLDEALTQMTGQREAVFDEVRMYFDIFLTATKPGDIVTHIIEQRRPFSEREYESAIRLVHRSFQNDLRTNPDSTAVSSRRGDHTALSWSADEEVDQLRRILASLTVRLV</sequence>
<evidence type="ECO:0000256" key="2">
    <source>
        <dbReference type="ARBA" id="ARBA00022448"/>
    </source>
</evidence>
<dbReference type="Pfam" id="PF04048">
    <property type="entry name" value="Sec8_N"/>
    <property type="match status" value="1"/>
</dbReference>
<gene>
    <name evidence="7" type="ORF">BV898_02306</name>
</gene>
<comment type="function">
    <text evidence="4">Component of the exocyst complex involved in the docking of exocytic vesicles with fusion sites on the plasma membrane.</text>
</comment>
<dbReference type="GO" id="GO:0006612">
    <property type="term" value="P:protein targeting to membrane"/>
    <property type="evidence" value="ECO:0007669"/>
    <property type="project" value="UniProtKB-UniRule"/>
</dbReference>
<keyword evidence="2 4" id="KW-0813">Transport</keyword>
<dbReference type="GO" id="GO:0015031">
    <property type="term" value="P:protein transport"/>
    <property type="evidence" value="ECO:0007669"/>
    <property type="project" value="UniProtKB-KW"/>
</dbReference>
<dbReference type="PANTHER" id="PTHR14146">
    <property type="entry name" value="EXOCYST COMPLEX COMPONENT 4"/>
    <property type="match status" value="1"/>
</dbReference>
<dbReference type="Proteomes" id="UP000192578">
    <property type="component" value="Unassembled WGS sequence"/>
</dbReference>
<organism evidence="7 8">
    <name type="scientific">Hypsibius exemplaris</name>
    <name type="common">Freshwater tardigrade</name>
    <dbReference type="NCBI Taxonomy" id="2072580"/>
    <lineage>
        <taxon>Eukaryota</taxon>
        <taxon>Metazoa</taxon>
        <taxon>Ecdysozoa</taxon>
        <taxon>Tardigrada</taxon>
        <taxon>Eutardigrada</taxon>
        <taxon>Parachela</taxon>
        <taxon>Hypsibioidea</taxon>
        <taxon>Hypsibiidae</taxon>
        <taxon>Hypsibius</taxon>
    </lineage>
</organism>
<dbReference type="InterPro" id="IPR007191">
    <property type="entry name" value="Sec8_exocyst_N"/>
</dbReference>
<proteinExistence type="inferred from homology"/>